<dbReference type="PANTHER" id="PTHR39335">
    <property type="entry name" value="BLL4220 PROTEIN"/>
    <property type="match status" value="1"/>
</dbReference>
<evidence type="ECO:0000256" key="1">
    <source>
        <dbReference type="SAM" id="SignalP"/>
    </source>
</evidence>
<dbReference type="PROSITE" id="PS51257">
    <property type="entry name" value="PROKAR_LIPOPROTEIN"/>
    <property type="match status" value="1"/>
</dbReference>
<name>A0ABS9YD03_9ACTN</name>
<feature type="signal peptide" evidence="1">
    <location>
        <begin position="1"/>
        <end position="22"/>
    </location>
</feature>
<dbReference type="RefSeq" id="WP_242768879.1">
    <property type="nucleotide sequence ID" value="NZ_JALDAY010000009.1"/>
</dbReference>
<reference evidence="2" key="1">
    <citation type="submission" date="2022-03" db="EMBL/GenBank/DDBJ databases">
        <title>Streptomyces 7R015 and 7R016 isolated from Barleria lupulina in Thailand.</title>
        <authorList>
            <person name="Kanchanasin P."/>
            <person name="Phongsopitanun W."/>
            <person name="Tanasupawat S."/>
        </authorList>
    </citation>
    <scope>NUCLEOTIDE SEQUENCE</scope>
    <source>
        <strain evidence="2">7R015</strain>
    </source>
</reference>
<evidence type="ECO:0008006" key="4">
    <source>
        <dbReference type="Google" id="ProtNLM"/>
    </source>
</evidence>
<dbReference type="PANTHER" id="PTHR39335:SF1">
    <property type="entry name" value="BLL4220 PROTEIN"/>
    <property type="match status" value="1"/>
</dbReference>
<keyword evidence="3" id="KW-1185">Reference proteome</keyword>
<accession>A0ABS9YD03</accession>
<protein>
    <recommendedName>
        <fullName evidence="4">Lipoprotein</fullName>
    </recommendedName>
</protein>
<keyword evidence="1" id="KW-0732">Signal</keyword>
<proteinExistence type="predicted"/>
<feature type="chain" id="PRO_5045719864" description="Lipoprotein" evidence="1">
    <location>
        <begin position="23"/>
        <end position="172"/>
    </location>
</feature>
<dbReference type="InterPro" id="IPR005297">
    <property type="entry name" value="Lipoprotein_repeat"/>
</dbReference>
<dbReference type="EMBL" id="JALDAY010000009">
    <property type="protein sequence ID" value="MCI3275105.1"/>
    <property type="molecule type" value="Genomic_DNA"/>
</dbReference>
<evidence type="ECO:0000313" key="2">
    <source>
        <dbReference type="EMBL" id="MCI3275105.1"/>
    </source>
</evidence>
<sequence length="172" mass="17251">MRSSRITVAGFALASALSLSLAGCGGGGGSGGAASGSQAPAAMDTSSIKVADSPLGKILVDGGGRTLYLFTEDGRNTNSMNCDAACVKLWPHMEGKPRAGSGIDANLVGSTKGGAKPQVTYAGHPLYYYAEDRSAGDLKGQGIDKIWYVVNAQGAAVKKAVPASNGSGGYGY</sequence>
<comment type="caution">
    <text evidence="2">The sequence shown here is derived from an EMBL/GenBank/DDBJ whole genome shotgun (WGS) entry which is preliminary data.</text>
</comment>
<organism evidence="2 3">
    <name type="scientific">Streptomyces cylindrosporus</name>
    <dbReference type="NCBI Taxonomy" id="2927583"/>
    <lineage>
        <taxon>Bacteria</taxon>
        <taxon>Bacillati</taxon>
        <taxon>Actinomycetota</taxon>
        <taxon>Actinomycetes</taxon>
        <taxon>Kitasatosporales</taxon>
        <taxon>Streptomycetaceae</taxon>
        <taxon>Streptomyces</taxon>
    </lineage>
</organism>
<evidence type="ECO:0000313" key="3">
    <source>
        <dbReference type="Proteomes" id="UP001165269"/>
    </source>
</evidence>
<dbReference type="Proteomes" id="UP001165269">
    <property type="component" value="Unassembled WGS sequence"/>
</dbReference>
<gene>
    <name evidence="2" type="ORF">MQP27_28885</name>
</gene>
<dbReference type="Pfam" id="PF03640">
    <property type="entry name" value="Lipoprotein_15"/>
    <property type="match status" value="2"/>
</dbReference>